<feature type="compositionally biased region" description="Polar residues" evidence="1">
    <location>
        <begin position="199"/>
        <end position="208"/>
    </location>
</feature>
<protein>
    <submittedName>
        <fullName evidence="2">Uncharacterized protein</fullName>
    </submittedName>
</protein>
<feature type="compositionally biased region" description="Gly residues" evidence="1">
    <location>
        <begin position="323"/>
        <end position="339"/>
    </location>
</feature>
<feature type="region of interest" description="Disordered" evidence="1">
    <location>
        <begin position="59"/>
        <end position="97"/>
    </location>
</feature>
<reference evidence="2 3" key="1">
    <citation type="journal article" date="2020" name="Nature">
        <title>Six reference-quality genomes reveal evolution of bat adaptations.</title>
        <authorList>
            <person name="Jebb D."/>
            <person name="Huang Z."/>
            <person name="Pippel M."/>
            <person name="Hughes G.M."/>
            <person name="Lavrichenko K."/>
            <person name="Devanna P."/>
            <person name="Winkler S."/>
            <person name="Jermiin L.S."/>
            <person name="Skirmuntt E.C."/>
            <person name="Katzourakis A."/>
            <person name="Burkitt-Gray L."/>
            <person name="Ray D.A."/>
            <person name="Sullivan K.A.M."/>
            <person name="Roscito J.G."/>
            <person name="Kirilenko B.M."/>
            <person name="Davalos L.M."/>
            <person name="Corthals A.P."/>
            <person name="Power M.L."/>
            <person name="Jones G."/>
            <person name="Ransome R.D."/>
            <person name="Dechmann D.K.N."/>
            <person name="Locatelli A.G."/>
            <person name="Puechmaille S.J."/>
            <person name="Fedrigo O."/>
            <person name="Jarvis E.D."/>
            <person name="Hiller M."/>
            <person name="Vernes S.C."/>
            <person name="Myers E.W."/>
            <person name="Teeling E.C."/>
        </authorList>
    </citation>
    <scope>NUCLEOTIDE SEQUENCE [LARGE SCALE GENOMIC DNA]</scope>
    <source>
        <strain evidence="2">MRouAeg1</strain>
        <tissue evidence="2">Muscle</tissue>
    </source>
</reference>
<organism evidence="2 3">
    <name type="scientific">Rousettus aegyptiacus</name>
    <name type="common">Egyptian fruit bat</name>
    <name type="synonym">Pteropus aegyptiacus</name>
    <dbReference type="NCBI Taxonomy" id="9407"/>
    <lineage>
        <taxon>Eukaryota</taxon>
        <taxon>Metazoa</taxon>
        <taxon>Chordata</taxon>
        <taxon>Craniata</taxon>
        <taxon>Vertebrata</taxon>
        <taxon>Euteleostomi</taxon>
        <taxon>Mammalia</taxon>
        <taxon>Eutheria</taxon>
        <taxon>Laurasiatheria</taxon>
        <taxon>Chiroptera</taxon>
        <taxon>Yinpterochiroptera</taxon>
        <taxon>Pteropodoidea</taxon>
        <taxon>Pteropodidae</taxon>
        <taxon>Rousettinae</taxon>
        <taxon>Rousettus</taxon>
    </lineage>
</organism>
<feature type="region of interest" description="Disordered" evidence="1">
    <location>
        <begin position="185"/>
        <end position="225"/>
    </location>
</feature>
<dbReference type="EMBL" id="JACASE010000008">
    <property type="protein sequence ID" value="KAF6440944.1"/>
    <property type="molecule type" value="Genomic_DNA"/>
</dbReference>
<feature type="compositionally biased region" description="Low complexity" evidence="1">
    <location>
        <begin position="270"/>
        <end position="281"/>
    </location>
</feature>
<evidence type="ECO:0000313" key="2">
    <source>
        <dbReference type="EMBL" id="KAF6440944.1"/>
    </source>
</evidence>
<accession>A0A7J8EZM7</accession>
<feature type="region of interest" description="Disordered" evidence="1">
    <location>
        <begin position="270"/>
        <end position="292"/>
    </location>
</feature>
<comment type="caution">
    <text evidence="2">The sequence shown here is derived from an EMBL/GenBank/DDBJ whole genome shotgun (WGS) entry which is preliminary data.</text>
</comment>
<keyword evidence="3" id="KW-1185">Reference proteome</keyword>
<dbReference type="Proteomes" id="UP000593571">
    <property type="component" value="Unassembled WGS sequence"/>
</dbReference>
<evidence type="ECO:0000256" key="1">
    <source>
        <dbReference type="SAM" id="MobiDB-lite"/>
    </source>
</evidence>
<evidence type="ECO:0000313" key="3">
    <source>
        <dbReference type="Proteomes" id="UP000593571"/>
    </source>
</evidence>
<sequence length="350" mass="35112">MAPNAAAGGGTPRDALGHRGPPLALGLSWFTGPEDGVGWLSRSEAEPWMFVHRMKTRSTFGVPRPTSGSPTSSPGRTAPASAPLQTTAVAEGPGTPGDQGFEVSPAFLKFSSHDPSAPPPRLAKGGACTALTPQSSPGSLPAVVGGCLHLHERPGSGDAGLLPSRGPWGHPPGRATAAAFRAAPGTRVPGGVSRPADPSPSTAVTTRASWVGSAPQGPRGRGPGRRMSLCSATPGHAVFRVLATPRCPRACPPGHRTLPLLHSEVARAGAAARGPTPRVGPGSRGGDGKGCWPKRPFPLARFGSDAAFGARRCLEPPEPGTCLGSGGRGPGGRGPGGADAGAAEKLSFPP</sequence>
<gene>
    <name evidence="2" type="ORF">HJG63_012183</name>
</gene>
<proteinExistence type="predicted"/>
<feature type="region of interest" description="Disordered" evidence="1">
    <location>
        <begin position="317"/>
        <end position="350"/>
    </location>
</feature>
<dbReference type="AlphaFoldDB" id="A0A7J8EZM7"/>
<feature type="compositionally biased region" description="Low complexity" evidence="1">
    <location>
        <begin position="63"/>
        <end position="83"/>
    </location>
</feature>
<name>A0A7J8EZM7_ROUAE</name>